<feature type="domain" description="HAMP" evidence="13">
    <location>
        <begin position="190"/>
        <end position="243"/>
    </location>
</feature>
<organism evidence="14 15">
    <name type="scientific">Chthoniobacter flavus Ellin428</name>
    <dbReference type="NCBI Taxonomy" id="497964"/>
    <lineage>
        <taxon>Bacteria</taxon>
        <taxon>Pseudomonadati</taxon>
        <taxon>Verrucomicrobiota</taxon>
        <taxon>Spartobacteria</taxon>
        <taxon>Chthoniobacterales</taxon>
        <taxon>Chthoniobacteraceae</taxon>
        <taxon>Chthoniobacter</taxon>
    </lineage>
</organism>
<dbReference type="InterPro" id="IPR003594">
    <property type="entry name" value="HATPase_dom"/>
</dbReference>
<dbReference type="EC" id="2.7.13.3" evidence="3"/>
<keyword evidence="4" id="KW-0597">Phosphoprotein</keyword>
<keyword evidence="6 11" id="KW-0812">Transmembrane</keyword>
<dbReference type="InterPro" id="IPR003661">
    <property type="entry name" value="HisK_dim/P_dom"/>
</dbReference>
<dbReference type="FunFam" id="1.10.287.130:FF:000001">
    <property type="entry name" value="Two-component sensor histidine kinase"/>
    <property type="match status" value="1"/>
</dbReference>
<dbReference type="STRING" id="497964.CfE428DRAFT_0387"/>
<dbReference type="PROSITE" id="PS50885">
    <property type="entry name" value="HAMP"/>
    <property type="match status" value="1"/>
</dbReference>
<dbReference type="SUPFAM" id="SSF47384">
    <property type="entry name" value="Homodimeric domain of signal transducing histidine kinase"/>
    <property type="match status" value="1"/>
</dbReference>
<dbReference type="PANTHER" id="PTHR45436">
    <property type="entry name" value="SENSOR HISTIDINE KINASE YKOH"/>
    <property type="match status" value="1"/>
</dbReference>
<evidence type="ECO:0000259" key="13">
    <source>
        <dbReference type="PROSITE" id="PS50885"/>
    </source>
</evidence>
<feature type="compositionally biased region" description="Polar residues" evidence="10">
    <location>
        <begin position="461"/>
        <end position="475"/>
    </location>
</feature>
<dbReference type="InterPro" id="IPR036097">
    <property type="entry name" value="HisK_dim/P_sf"/>
</dbReference>
<evidence type="ECO:0000256" key="2">
    <source>
        <dbReference type="ARBA" id="ARBA00004370"/>
    </source>
</evidence>
<dbReference type="InterPro" id="IPR005467">
    <property type="entry name" value="His_kinase_dom"/>
</dbReference>
<dbReference type="AlphaFoldDB" id="B4CUM4"/>
<evidence type="ECO:0000256" key="6">
    <source>
        <dbReference type="ARBA" id="ARBA00022692"/>
    </source>
</evidence>
<evidence type="ECO:0000256" key="11">
    <source>
        <dbReference type="SAM" id="Phobius"/>
    </source>
</evidence>
<dbReference type="Gene3D" id="6.10.340.10">
    <property type="match status" value="1"/>
</dbReference>
<dbReference type="PROSITE" id="PS50109">
    <property type="entry name" value="HIS_KIN"/>
    <property type="match status" value="1"/>
</dbReference>
<dbReference type="Gene3D" id="1.10.287.130">
    <property type="match status" value="1"/>
</dbReference>
<dbReference type="Pfam" id="PF02518">
    <property type="entry name" value="HATPase_c"/>
    <property type="match status" value="1"/>
</dbReference>
<evidence type="ECO:0000256" key="3">
    <source>
        <dbReference type="ARBA" id="ARBA00012438"/>
    </source>
</evidence>
<dbReference type="Proteomes" id="UP000005824">
    <property type="component" value="Unassembled WGS sequence"/>
</dbReference>
<accession>B4CUM4</accession>
<comment type="subcellular location">
    <subcellularLocation>
        <location evidence="2">Membrane</location>
    </subcellularLocation>
</comment>
<sequence precursor="true">MNSQSIHFRLIVWYAGVLLLVLLGFGAFTYTTLRFFGNQVLGESMAHRAQQIADLVTSNPAGKDPQYVSREIVKRYDPATNDRFVRVSRSDGQILFLSDEPNDRSFAPQEIPVWQRKAEKPTTYMVVAPGGTRLLVAAQRVQARNNTFLIEVGGTLTSNEQLLQRLLLTLLLGLPVVLAVVIFGGYVLTKRALQPVQTMMRAAQEITLSQLSRRLPALNSDDEVAHLAAVLNQMIARLDESFQNTARFTADASHELRTPLTIIRGELEAILLDRKLEPDLRDSLASLLEEAERLVRIVEGLFALSRLDSGEAQTERVRFDLAKLAETTAEQMCLLAEVKHIDLVYETSHCVEIEGDRSRLKQVVVNLLDNAIKYTPEHGRVSLAVRSQNGSALLEVSDTGTRAFPRRPCHICSSVFTGRMKCAPARSAERGSVFPSSNPFAPPMAAVSPPPIHRPAAVVSPLNSRSPTKASSAYP</sequence>
<feature type="transmembrane region" description="Helical" evidence="11">
    <location>
        <begin position="12"/>
        <end position="33"/>
    </location>
</feature>
<keyword evidence="5" id="KW-0808">Transferase</keyword>
<dbReference type="GO" id="GO:0000155">
    <property type="term" value="F:phosphorelay sensor kinase activity"/>
    <property type="evidence" value="ECO:0007669"/>
    <property type="project" value="InterPro"/>
</dbReference>
<evidence type="ECO:0000256" key="8">
    <source>
        <dbReference type="ARBA" id="ARBA00022989"/>
    </source>
</evidence>
<keyword evidence="9" id="KW-0902">Two-component regulatory system</keyword>
<evidence type="ECO:0000313" key="14">
    <source>
        <dbReference type="EMBL" id="EDY22262.1"/>
    </source>
</evidence>
<gene>
    <name evidence="14" type="ORF">CfE428DRAFT_0387</name>
</gene>
<dbReference type="InterPro" id="IPR036890">
    <property type="entry name" value="HATPase_C_sf"/>
</dbReference>
<feature type="domain" description="Histidine kinase" evidence="12">
    <location>
        <begin position="251"/>
        <end position="400"/>
    </location>
</feature>
<keyword evidence="15" id="KW-1185">Reference proteome</keyword>
<keyword evidence="11" id="KW-0472">Membrane</keyword>
<evidence type="ECO:0000313" key="15">
    <source>
        <dbReference type="Proteomes" id="UP000005824"/>
    </source>
</evidence>
<evidence type="ECO:0000259" key="12">
    <source>
        <dbReference type="PROSITE" id="PS50109"/>
    </source>
</evidence>
<dbReference type="SMART" id="SM00304">
    <property type="entry name" value="HAMP"/>
    <property type="match status" value="1"/>
</dbReference>
<evidence type="ECO:0000256" key="7">
    <source>
        <dbReference type="ARBA" id="ARBA00022777"/>
    </source>
</evidence>
<name>B4CUM4_9BACT</name>
<dbReference type="PANTHER" id="PTHR45436:SF5">
    <property type="entry name" value="SENSOR HISTIDINE KINASE TRCS"/>
    <property type="match status" value="1"/>
</dbReference>
<evidence type="ECO:0000256" key="1">
    <source>
        <dbReference type="ARBA" id="ARBA00000085"/>
    </source>
</evidence>
<dbReference type="Gene3D" id="3.30.565.10">
    <property type="entry name" value="Histidine kinase-like ATPase, C-terminal domain"/>
    <property type="match status" value="1"/>
</dbReference>
<keyword evidence="8 11" id="KW-1133">Transmembrane helix</keyword>
<dbReference type="CDD" id="cd06225">
    <property type="entry name" value="HAMP"/>
    <property type="match status" value="1"/>
</dbReference>
<dbReference type="Pfam" id="PF00672">
    <property type="entry name" value="HAMP"/>
    <property type="match status" value="1"/>
</dbReference>
<feature type="region of interest" description="Disordered" evidence="10">
    <location>
        <begin position="445"/>
        <end position="475"/>
    </location>
</feature>
<proteinExistence type="predicted"/>
<dbReference type="InterPro" id="IPR003660">
    <property type="entry name" value="HAMP_dom"/>
</dbReference>
<dbReference type="SUPFAM" id="SSF158472">
    <property type="entry name" value="HAMP domain-like"/>
    <property type="match status" value="1"/>
</dbReference>
<evidence type="ECO:0000256" key="9">
    <source>
        <dbReference type="ARBA" id="ARBA00023012"/>
    </source>
</evidence>
<evidence type="ECO:0000256" key="5">
    <source>
        <dbReference type="ARBA" id="ARBA00022679"/>
    </source>
</evidence>
<dbReference type="GO" id="GO:0005886">
    <property type="term" value="C:plasma membrane"/>
    <property type="evidence" value="ECO:0007669"/>
    <property type="project" value="TreeGrafter"/>
</dbReference>
<keyword evidence="7 14" id="KW-0418">Kinase</keyword>
<protein>
    <recommendedName>
        <fullName evidence="3">histidine kinase</fullName>
        <ecNumber evidence="3">2.7.13.3</ecNumber>
    </recommendedName>
</protein>
<dbReference type="eggNOG" id="COG5002">
    <property type="taxonomic scope" value="Bacteria"/>
</dbReference>
<reference evidence="14 15" key="1">
    <citation type="journal article" date="2011" name="J. Bacteriol.">
        <title>Genome sequence of Chthoniobacter flavus Ellin428, an aerobic heterotrophic soil bacterium.</title>
        <authorList>
            <person name="Kant R."/>
            <person name="van Passel M.W."/>
            <person name="Palva A."/>
            <person name="Lucas S."/>
            <person name="Lapidus A."/>
            <person name="Glavina Del Rio T."/>
            <person name="Dalin E."/>
            <person name="Tice H."/>
            <person name="Bruce D."/>
            <person name="Goodwin L."/>
            <person name="Pitluck S."/>
            <person name="Larimer F.W."/>
            <person name="Land M.L."/>
            <person name="Hauser L."/>
            <person name="Sangwan P."/>
            <person name="de Vos W.M."/>
            <person name="Janssen P.H."/>
            <person name="Smidt H."/>
        </authorList>
    </citation>
    <scope>NUCLEOTIDE SEQUENCE [LARGE SCALE GENOMIC DNA]</scope>
    <source>
        <strain evidence="14 15">Ellin428</strain>
    </source>
</reference>
<comment type="catalytic activity">
    <reaction evidence="1">
        <text>ATP + protein L-histidine = ADP + protein N-phospho-L-histidine.</text>
        <dbReference type="EC" id="2.7.13.3"/>
    </reaction>
</comment>
<dbReference type="EMBL" id="ABVL01000001">
    <property type="protein sequence ID" value="EDY22262.1"/>
    <property type="molecule type" value="Genomic_DNA"/>
</dbReference>
<dbReference type="InterPro" id="IPR050428">
    <property type="entry name" value="TCS_sensor_his_kinase"/>
</dbReference>
<feature type="transmembrane region" description="Helical" evidence="11">
    <location>
        <begin position="166"/>
        <end position="188"/>
    </location>
</feature>
<dbReference type="Pfam" id="PF00512">
    <property type="entry name" value="HisKA"/>
    <property type="match status" value="1"/>
</dbReference>
<dbReference type="CDD" id="cd00082">
    <property type="entry name" value="HisKA"/>
    <property type="match status" value="1"/>
</dbReference>
<comment type="caution">
    <text evidence="14">The sequence shown here is derived from an EMBL/GenBank/DDBJ whole genome shotgun (WGS) entry which is preliminary data.</text>
</comment>
<dbReference type="InParanoid" id="B4CUM4"/>
<dbReference type="SUPFAM" id="SSF55874">
    <property type="entry name" value="ATPase domain of HSP90 chaperone/DNA topoisomerase II/histidine kinase"/>
    <property type="match status" value="1"/>
</dbReference>
<evidence type="ECO:0000256" key="10">
    <source>
        <dbReference type="SAM" id="MobiDB-lite"/>
    </source>
</evidence>
<evidence type="ECO:0000256" key="4">
    <source>
        <dbReference type="ARBA" id="ARBA00022553"/>
    </source>
</evidence>
<dbReference type="SMART" id="SM00388">
    <property type="entry name" value="HisKA"/>
    <property type="match status" value="1"/>
</dbReference>